<evidence type="ECO:0000256" key="6">
    <source>
        <dbReference type="ARBA" id="ARBA00023065"/>
    </source>
</evidence>
<evidence type="ECO:0000256" key="4">
    <source>
        <dbReference type="ARBA" id="ARBA00022692"/>
    </source>
</evidence>
<dbReference type="InterPro" id="IPR035921">
    <property type="entry name" value="F/V-ATP_Csub_sf"/>
</dbReference>
<dbReference type="SUPFAM" id="SSF81333">
    <property type="entry name" value="F1F0 ATP synthase subunit C"/>
    <property type="match status" value="1"/>
</dbReference>
<keyword evidence="5 8" id="KW-1133">Transmembrane helix</keyword>
<evidence type="ECO:0000256" key="5">
    <source>
        <dbReference type="ARBA" id="ARBA00022989"/>
    </source>
</evidence>
<sequence length="138" mass="15147">MGVMRLVLVMEFIVQLFKGGVLGNCGLIITIIIGMNPKSIAYYLFDGYTHLALGLARGLTGLSARMAIGIIGDAGVSANAKQPKFFVQMILISIFVEALALYGLIVEMILCSHAGQSREWLESISVMRHQREFVQIKE</sequence>
<comment type="subcellular location">
    <subcellularLocation>
        <location evidence="1">Membrane</location>
        <topology evidence="1">Multi-pass membrane protein</topology>
    </subcellularLocation>
</comment>
<comment type="caution">
    <text evidence="10">The sequence shown here is derived from an EMBL/GenBank/DDBJ whole genome shotgun (WGS) entry which is preliminary data.</text>
</comment>
<keyword evidence="11" id="KW-1185">Reference proteome</keyword>
<dbReference type="InterPro" id="IPR000245">
    <property type="entry name" value="ATPase_proteolipid_csu"/>
</dbReference>
<evidence type="ECO:0000256" key="2">
    <source>
        <dbReference type="ARBA" id="ARBA00007296"/>
    </source>
</evidence>
<name>A0A8T2RJA2_CERRI</name>
<feature type="domain" description="V-ATPase proteolipid subunit C-like" evidence="9">
    <location>
        <begin position="51"/>
        <end position="110"/>
    </location>
</feature>
<dbReference type="PRINTS" id="PR00122">
    <property type="entry name" value="VACATPASE"/>
</dbReference>
<comment type="similarity">
    <text evidence="2 8">Belongs to the V-ATPase proteolipid subunit family.</text>
</comment>
<dbReference type="OrthoDB" id="510079at2759"/>
<evidence type="ECO:0000256" key="8">
    <source>
        <dbReference type="RuleBase" id="RU363060"/>
    </source>
</evidence>
<protein>
    <recommendedName>
        <fullName evidence="9">V-ATPase proteolipid subunit C-like domain-containing protein</fullName>
    </recommendedName>
</protein>
<evidence type="ECO:0000256" key="7">
    <source>
        <dbReference type="ARBA" id="ARBA00023136"/>
    </source>
</evidence>
<evidence type="ECO:0000313" key="10">
    <source>
        <dbReference type="EMBL" id="KAH7296030.1"/>
    </source>
</evidence>
<dbReference type="Proteomes" id="UP000825935">
    <property type="component" value="Chromosome 26"/>
</dbReference>
<dbReference type="EMBL" id="CM035431">
    <property type="protein sequence ID" value="KAH7296030.1"/>
    <property type="molecule type" value="Genomic_DNA"/>
</dbReference>
<evidence type="ECO:0000259" key="9">
    <source>
        <dbReference type="Pfam" id="PF00137"/>
    </source>
</evidence>
<comment type="subunit">
    <text evidence="8">V-ATPase is a heteromultimeric enzyme composed of a peripheral catalytic V1 complex attached to an integral membrane V0 proton pore complex.</text>
</comment>
<dbReference type="PANTHER" id="PTHR10263">
    <property type="entry name" value="V-TYPE PROTON ATPASE PROTEOLIPID SUBUNIT"/>
    <property type="match status" value="1"/>
</dbReference>
<reference evidence="10" key="1">
    <citation type="submission" date="2021-08" db="EMBL/GenBank/DDBJ databases">
        <title>WGS assembly of Ceratopteris richardii.</title>
        <authorList>
            <person name="Marchant D.B."/>
            <person name="Chen G."/>
            <person name="Jenkins J."/>
            <person name="Shu S."/>
            <person name="Leebens-Mack J."/>
            <person name="Grimwood J."/>
            <person name="Schmutz J."/>
            <person name="Soltis P."/>
            <person name="Soltis D."/>
            <person name="Chen Z.-H."/>
        </authorList>
    </citation>
    <scope>NUCLEOTIDE SEQUENCE</scope>
    <source>
        <strain evidence="10">Whitten #5841</strain>
        <tissue evidence="10">Leaf</tissue>
    </source>
</reference>
<dbReference type="GO" id="GO:0033179">
    <property type="term" value="C:proton-transporting V-type ATPase, V0 domain"/>
    <property type="evidence" value="ECO:0007669"/>
    <property type="project" value="InterPro"/>
</dbReference>
<dbReference type="GO" id="GO:0046961">
    <property type="term" value="F:proton-transporting ATPase activity, rotational mechanism"/>
    <property type="evidence" value="ECO:0007669"/>
    <property type="project" value="InterPro"/>
</dbReference>
<comment type="caution">
    <text evidence="8">Lacks conserved residue(s) required for the propagation of feature annotation.</text>
</comment>
<comment type="function">
    <text evidence="8">Proton-conducting pore forming subunit of the membrane integral V0 complex of vacuolar ATPase. V-ATPase is responsible for acidifying a variety of intracellular compartments in eukaryotic cells.</text>
</comment>
<evidence type="ECO:0000256" key="3">
    <source>
        <dbReference type="ARBA" id="ARBA00022448"/>
    </source>
</evidence>
<keyword evidence="7 8" id="KW-0472">Membrane</keyword>
<feature type="transmembrane region" description="Helical" evidence="8">
    <location>
        <begin position="85"/>
        <end position="110"/>
    </location>
</feature>
<evidence type="ECO:0000313" key="11">
    <source>
        <dbReference type="Proteomes" id="UP000825935"/>
    </source>
</evidence>
<dbReference type="Gene3D" id="1.20.120.610">
    <property type="entry name" value="lithium bound rotor ring of v- atpase"/>
    <property type="match status" value="1"/>
</dbReference>
<dbReference type="InterPro" id="IPR002379">
    <property type="entry name" value="ATPase_proteolipid_c-like_dom"/>
</dbReference>
<feature type="transmembrane region" description="Helical" evidence="8">
    <location>
        <begin position="12"/>
        <end position="35"/>
    </location>
</feature>
<gene>
    <name evidence="10" type="ORF">KP509_26G005400</name>
</gene>
<evidence type="ECO:0000256" key="1">
    <source>
        <dbReference type="ARBA" id="ARBA00004141"/>
    </source>
</evidence>
<dbReference type="CDD" id="cd18176">
    <property type="entry name" value="ATP-synt_Vo_c_ATP6C_rpt2"/>
    <property type="match status" value="1"/>
</dbReference>
<keyword evidence="3 8" id="KW-0813">Transport</keyword>
<accession>A0A8T2RJA2</accession>
<dbReference type="AlphaFoldDB" id="A0A8T2RJA2"/>
<dbReference type="Pfam" id="PF00137">
    <property type="entry name" value="ATP-synt_C"/>
    <property type="match status" value="1"/>
</dbReference>
<proteinExistence type="inferred from homology"/>
<keyword evidence="4 8" id="KW-0812">Transmembrane</keyword>
<keyword evidence="6 8" id="KW-0406">Ion transport</keyword>
<organism evidence="10 11">
    <name type="scientific">Ceratopteris richardii</name>
    <name type="common">Triangle waterfern</name>
    <dbReference type="NCBI Taxonomy" id="49495"/>
    <lineage>
        <taxon>Eukaryota</taxon>
        <taxon>Viridiplantae</taxon>
        <taxon>Streptophyta</taxon>
        <taxon>Embryophyta</taxon>
        <taxon>Tracheophyta</taxon>
        <taxon>Polypodiopsida</taxon>
        <taxon>Polypodiidae</taxon>
        <taxon>Polypodiales</taxon>
        <taxon>Pteridineae</taxon>
        <taxon>Pteridaceae</taxon>
        <taxon>Parkerioideae</taxon>
        <taxon>Ceratopteris</taxon>
    </lineage>
</organism>